<evidence type="ECO:0000313" key="3">
    <source>
        <dbReference type="Proteomes" id="UP000192674"/>
    </source>
</evidence>
<dbReference type="InterPro" id="IPR051604">
    <property type="entry name" value="Ergot_Alk_Oxidoreductase"/>
</dbReference>
<gene>
    <name evidence="2" type="ORF">SAMN05661093_02182</name>
</gene>
<sequence>MTILVTGATGKVGGQVVSQLSAPVRRFSRSTGGDITNVDSVRAALDGVSSVFFVWPFFHTNGIEPIIDAIAASSARRIVYLSAAGDPDWATRVETLIEKSGLEWTFLQPTGFAGNALQWADEIKQSGVVRAPFGDMRRPLIHEYDMAAVGVRALESDDHIGARHLLSGPAMVSQIVQVRIIGEVIGRDLRFEEQSPEDAKAEMLAAGWPDTVANEALGAWAGMLAHPEPITSTVEEVTGRPAKTFREWAQDHAGDFKS</sequence>
<dbReference type="InterPro" id="IPR016040">
    <property type="entry name" value="NAD(P)-bd_dom"/>
</dbReference>
<dbReference type="Pfam" id="PF13460">
    <property type="entry name" value="NAD_binding_10"/>
    <property type="match status" value="1"/>
</dbReference>
<dbReference type="SUPFAM" id="SSF51735">
    <property type="entry name" value="NAD(P)-binding Rossmann-fold domains"/>
    <property type="match status" value="1"/>
</dbReference>
<feature type="domain" description="NAD(P)-binding" evidence="1">
    <location>
        <begin position="32"/>
        <end position="155"/>
    </location>
</feature>
<evidence type="ECO:0000313" key="2">
    <source>
        <dbReference type="EMBL" id="SMC85377.1"/>
    </source>
</evidence>
<protein>
    <submittedName>
        <fullName evidence="2">Uncharacterized conserved protein YbjT, contains NAD(P)-binding and DUF2867 domains</fullName>
    </submittedName>
</protein>
<keyword evidence="3" id="KW-1185">Reference proteome</keyword>
<dbReference type="Proteomes" id="UP000192674">
    <property type="component" value="Unassembled WGS sequence"/>
</dbReference>
<dbReference type="OrthoDB" id="3207931at2"/>
<organism evidence="2 3">
    <name type="scientific">Kibdelosporangium aridum</name>
    <dbReference type="NCBI Taxonomy" id="2030"/>
    <lineage>
        <taxon>Bacteria</taxon>
        <taxon>Bacillati</taxon>
        <taxon>Actinomycetota</taxon>
        <taxon>Actinomycetes</taxon>
        <taxon>Pseudonocardiales</taxon>
        <taxon>Pseudonocardiaceae</taxon>
        <taxon>Kibdelosporangium</taxon>
    </lineage>
</organism>
<dbReference type="AlphaFoldDB" id="A0A1Y5XF78"/>
<dbReference type="Gene3D" id="3.90.25.10">
    <property type="entry name" value="UDP-galactose 4-epimerase, domain 1"/>
    <property type="match status" value="1"/>
</dbReference>
<accession>A0A1Y5XF78</accession>
<dbReference type="RefSeq" id="WP_084427996.1">
    <property type="nucleotide sequence ID" value="NZ_FWXV01000002.1"/>
</dbReference>
<proteinExistence type="predicted"/>
<dbReference type="EMBL" id="FWXV01000002">
    <property type="protein sequence ID" value="SMC85377.1"/>
    <property type="molecule type" value="Genomic_DNA"/>
</dbReference>
<dbReference type="PANTHER" id="PTHR43162">
    <property type="match status" value="1"/>
</dbReference>
<dbReference type="PANTHER" id="PTHR43162:SF1">
    <property type="entry name" value="PRESTALK A DIFFERENTIATION PROTEIN A"/>
    <property type="match status" value="1"/>
</dbReference>
<name>A0A1Y5XF78_KIBAR</name>
<dbReference type="Gene3D" id="3.40.50.720">
    <property type="entry name" value="NAD(P)-binding Rossmann-like Domain"/>
    <property type="match status" value="1"/>
</dbReference>
<evidence type="ECO:0000259" key="1">
    <source>
        <dbReference type="Pfam" id="PF13460"/>
    </source>
</evidence>
<dbReference type="InterPro" id="IPR036291">
    <property type="entry name" value="NAD(P)-bd_dom_sf"/>
</dbReference>
<reference evidence="2 3" key="1">
    <citation type="submission" date="2017-04" db="EMBL/GenBank/DDBJ databases">
        <authorList>
            <person name="Afonso C.L."/>
            <person name="Miller P.J."/>
            <person name="Scott M.A."/>
            <person name="Spackman E."/>
            <person name="Goraichik I."/>
            <person name="Dimitrov K.M."/>
            <person name="Suarez D.L."/>
            <person name="Swayne D.E."/>
        </authorList>
    </citation>
    <scope>NUCLEOTIDE SEQUENCE [LARGE SCALE GENOMIC DNA]</scope>
    <source>
        <strain evidence="2 3">DSM 43828</strain>
    </source>
</reference>